<proteinExistence type="predicted"/>
<dbReference type="InterPro" id="IPR003817">
    <property type="entry name" value="PS_Dcarbxylase"/>
</dbReference>
<dbReference type="Pfam" id="PF12588">
    <property type="entry name" value="PSDC"/>
    <property type="match status" value="1"/>
</dbReference>
<feature type="domain" description="L-tryptophan decarboxylase PsiD-like" evidence="3">
    <location>
        <begin position="48"/>
        <end position="173"/>
    </location>
</feature>
<dbReference type="GO" id="GO:0006646">
    <property type="term" value="P:phosphatidylethanolamine biosynthetic process"/>
    <property type="evidence" value="ECO:0007669"/>
    <property type="project" value="TreeGrafter"/>
</dbReference>
<organism evidence="4 5">
    <name type="scientific">Cercospora kikuchii</name>
    <dbReference type="NCBI Taxonomy" id="84275"/>
    <lineage>
        <taxon>Eukaryota</taxon>
        <taxon>Fungi</taxon>
        <taxon>Dikarya</taxon>
        <taxon>Ascomycota</taxon>
        <taxon>Pezizomycotina</taxon>
        <taxon>Dothideomycetes</taxon>
        <taxon>Dothideomycetidae</taxon>
        <taxon>Mycosphaerellales</taxon>
        <taxon>Mycosphaerellaceae</taxon>
        <taxon>Cercospora</taxon>
    </lineage>
</organism>
<dbReference type="InterPro" id="IPR022237">
    <property type="entry name" value="PsiD-like"/>
</dbReference>
<dbReference type="Proteomes" id="UP000825890">
    <property type="component" value="Unassembled WGS sequence"/>
</dbReference>
<name>A0A9P3FK25_9PEZI</name>
<keyword evidence="1" id="KW-0210">Decarboxylase</keyword>
<dbReference type="PANTHER" id="PTHR10067:SF9">
    <property type="entry name" value="PHOSPHATIDYLSERINE DECARBOXYLASE FAMILY PROTEIN (AFU_ORTHOLOGUE AFUA_7G01730)"/>
    <property type="match status" value="1"/>
</dbReference>
<gene>
    <name evidence="4" type="ORF">CKM354_000899000</name>
</gene>
<protein>
    <recommendedName>
        <fullName evidence="3">L-tryptophan decarboxylase PsiD-like domain-containing protein</fullName>
    </recommendedName>
</protein>
<evidence type="ECO:0000256" key="1">
    <source>
        <dbReference type="ARBA" id="ARBA00022793"/>
    </source>
</evidence>
<dbReference type="EMBL" id="BOLY01000006">
    <property type="protein sequence ID" value="GIZ45840.1"/>
    <property type="molecule type" value="Genomic_DNA"/>
</dbReference>
<dbReference type="GO" id="GO:0004609">
    <property type="term" value="F:phosphatidylserine decarboxylase activity"/>
    <property type="evidence" value="ECO:0007669"/>
    <property type="project" value="InterPro"/>
</dbReference>
<dbReference type="GO" id="GO:0005739">
    <property type="term" value="C:mitochondrion"/>
    <property type="evidence" value="ECO:0007669"/>
    <property type="project" value="TreeGrafter"/>
</dbReference>
<dbReference type="GeneID" id="68294565"/>
<reference evidence="4 5" key="1">
    <citation type="submission" date="2021-01" db="EMBL/GenBank/DDBJ databases">
        <title>Cercospora kikuchii MAFF 305040 whole genome shotgun sequence.</title>
        <authorList>
            <person name="Kashiwa T."/>
            <person name="Suzuki T."/>
        </authorList>
    </citation>
    <scope>NUCLEOTIDE SEQUENCE [LARGE SCALE GENOMIC DNA]</scope>
    <source>
        <strain evidence="4 5">MAFF 305040</strain>
    </source>
</reference>
<evidence type="ECO:0000256" key="2">
    <source>
        <dbReference type="ARBA" id="ARBA00023239"/>
    </source>
</evidence>
<dbReference type="PANTHER" id="PTHR10067">
    <property type="entry name" value="PHOSPHATIDYLSERINE DECARBOXYLASE"/>
    <property type="match status" value="1"/>
</dbReference>
<accession>A0A9P3FK25</accession>
<keyword evidence="5" id="KW-1185">Reference proteome</keyword>
<dbReference type="AlphaFoldDB" id="A0A9P3FK25"/>
<sequence length="439" mass="50028">MAYLFLGLFKALGHLLEHDSLAARETAQKKASWPIERDTCDARSKHLHPAVAAFRTFVESNPRIFMHFRRMWQDAEKPKLDGHTIVRDLDHMFELLSEFIQHPPPWSPSTSKLGSSGLPFSDIFYYAVLTPSGYAAFTDSEVTAHFKKLLLAWYSYLRSPASQIGLDTWLSEENGCLEKLTQSANAPLGTTHCFHDLFVCDPGKKHYGFTSWDDFFVRRFRPHIRPLCKEDDRTIINACESTPLALMENIRLQDEFWLKGAPYSLVDMFNDKDIALQFEGGTVYQAFLSQYSYHRWHAPVSGKVMKCYRIDGTYFVVPRMVEQFCPAKTGHLEVERCQAALSSMCSRAVIIIKADNPLIGEVAFIAVGLHEVSTTQINVRQGQRLRRGEEMGMFHYGGSTHCLVFKKDIQVSVLRMDQSVNLPVNAALARVNPYDRKAM</sequence>
<evidence type="ECO:0000259" key="3">
    <source>
        <dbReference type="Pfam" id="PF12588"/>
    </source>
</evidence>
<evidence type="ECO:0000313" key="5">
    <source>
        <dbReference type="Proteomes" id="UP000825890"/>
    </source>
</evidence>
<dbReference type="Pfam" id="PF02666">
    <property type="entry name" value="PS_Dcarbxylase"/>
    <property type="match status" value="1"/>
</dbReference>
<keyword evidence="2" id="KW-0456">Lyase</keyword>
<evidence type="ECO:0000313" key="4">
    <source>
        <dbReference type="EMBL" id="GIZ45840.1"/>
    </source>
</evidence>
<dbReference type="OrthoDB" id="5973539at2759"/>
<dbReference type="RefSeq" id="XP_044660327.1">
    <property type="nucleotide sequence ID" value="XM_044804392.1"/>
</dbReference>
<comment type="caution">
    <text evidence="4">The sequence shown here is derived from an EMBL/GenBank/DDBJ whole genome shotgun (WGS) entry which is preliminary data.</text>
</comment>